<organism evidence="12 13">
    <name type="scientific">Pycnococcus provasolii</name>
    <dbReference type="NCBI Taxonomy" id="41880"/>
    <lineage>
        <taxon>Eukaryota</taxon>
        <taxon>Viridiplantae</taxon>
        <taxon>Chlorophyta</taxon>
        <taxon>Pseudoscourfieldiophyceae</taxon>
        <taxon>Pseudoscourfieldiales</taxon>
        <taxon>Pycnococcaceae</taxon>
        <taxon>Pycnococcus</taxon>
    </lineage>
</organism>
<dbReference type="PANTHER" id="PTHR31038:SF10">
    <property type="entry name" value="OS04G0524400 PROTEIN"/>
    <property type="match status" value="1"/>
</dbReference>
<gene>
    <name evidence="12" type="ORF">PPROV_000764300</name>
</gene>
<evidence type="ECO:0000256" key="11">
    <source>
        <dbReference type="SAM" id="Phobius"/>
    </source>
</evidence>
<sequence length="363" mass="38673">MNSIATAARRASTRASSAHPHLPSPRLVIARRSSTKTFTSRRHALPPSSTSTSTKKKVVLEPVTYSFGGDGSNNNNNNNNGGGGGGGGGDDGGSGKNEPGDNGEFSGKGIPGVAAVVGAWMLLTSEFAGRVEADPNFTFKIGAELLNDTAIILFVNAVARKDRFFEQLDQVLCHWSVAMLNDICLVCLLAPVAGVAAQRQAAAAAKAVAVGGLRARFAGLPAHMFMAGNFTLEQKFLCWCQKAVLYSVIGFCSGVLGTAAVNVMSSAKTRADPERNPPLPEYNPTLMSGLAWLLYMGIGSNTRYQMVNGVERVAFNNLPVKGAKLVSYLTRITNCFTGGTVWVWWADKIHLAKPNPLYEEYKQ</sequence>
<feature type="compositionally biased region" description="Gly residues" evidence="10">
    <location>
        <begin position="80"/>
        <end position="95"/>
    </location>
</feature>
<evidence type="ECO:0000256" key="8">
    <source>
        <dbReference type="ARBA" id="ARBA00022989"/>
    </source>
</evidence>
<keyword evidence="4" id="KW-0150">Chloroplast</keyword>
<keyword evidence="13" id="KW-1185">Reference proteome</keyword>
<dbReference type="InterPro" id="IPR021825">
    <property type="entry name" value="RETICULATA-related"/>
</dbReference>
<evidence type="ECO:0000313" key="13">
    <source>
        <dbReference type="Proteomes" id="UP000660262"/>
    </source>
</evidence>
<dbReference type="GO" id="GO:0009706">
    <property type="term" value="C:chloroplast inner membrane"/>
    <property type="evidence" value="ECO:0007669"/>
    <property type="project" value="TreeGrafter"/>
</dbReference>
<feature type="region of interest" description="Disordered" evidence="10">
    <location>
        <begin position="1"/>
        <end position="106"/>
    </location>
</feature>
<dbReference type="Pfam" id="PF11891">
    <property type="entry name" value="RETICULATA-like"/>
    <property type="match status" value="1"/>
</dbReference>
<evidence type="ECO:0000256" key="1">
    <source>
        <dbReference type="ARBA" id="ARBA00004141"/>
    </source>
</evidence>
<keyword evidence="7" id="KW-0809">Transit peptide</keyword>
<keyword evidence="9 11" id="KW-0472">Membrane</keyword>
<feature type="transmembrane region" description="Helical" evidence="11">
    <location>
        <begin position="285"/>
        <end position="304"/>
    </location>
</feature>
<dbReference type="OrthoDB" id="497268at2759"/>
<comment type="subcellular location">
    <subcellularLocation>
        <location evidence="1">Membrane</location>
        <topology evidence="1">Multi-pass membrane protein</topology>
    </subcellularLocation>
    <subcellularLocation>
        <location evidence="2">Plastid</location>
        <location evidence="2">Chloroplast</location>
    </subcellularLocation>
</comment>
<proteinExistence type="inferred from homology"/>
<reference evidence="12" key="1">
    <citation type="submission" date="2020-10" db="EMBL/GenBank/DDBJ databases">
        <title>Unveiling of a novel bifunctional photoreceptor, Dualchrome1, isolated from a cosmopolitan green alga.</title>
        <authorList>
            <person name="Suzuki S."/>
            <person name="Kawachi M."/>
        </authorList>
    </citation>
    <scope>NUCLEOTIDE SEQUENCE</scope>
    <source>
        <strain evidence="12">NIES 2893</strain>
    </source>
</reference>
<evidence type="ECO:0000256" key="2">
    <source>
        <dbReference type="ARBA" id="ARBA00004229"/>
    </source>
</evidence>
<name>A0A830HN86_9CHLO</name>
<evidence type="ECO:0000256" key="10">
    <source>
        <dbReference type="SAM" id="MobiDB-lite"/>
    </source>
</evidence>
<keyword evidence="8 11" id="KW-1133">Transmembrane helix</keyword>
<dbReference type="AlphaFoldDB" id="A0A830HN86"/>
<feature type="compositionally biased region" description="Low complexity" evidence="10">
    <location>
        <begin position="1"/>
        <end position="18"/>
    </location>
</feature>
<feature type="transmembrane region" description="Helical" evidence="11">
    <location>
        <begin position="243"/>
        <end position="265"/>
    </location>
</feature>
<evidence type="ECO:0000256" key="3">
    <source>
        <dbReference type="ARBA" id="ARBA00010793"/>
    </source>
</evidence>
<evidence type="ECO:0000313" key="12">
    <source>
        <dbReference type="EMBL" id="GHP08906.1"/>
    </source>
</evidence>
<keyword evidence="5" id="KW-0934">Plastid</keyword>
<dbReference type="Proteomes" id="UP000660262">
    <property type="component" value="Unassembled WGS sequence"/>
</dbReference>
<dbReference type="EMBL" id="BNJQ01000022">
    <property type="protein sequence ID" value="GHP08906.1"/>
    <property type="molecule type" value="Genomic_DNA"/>
</dbReference>
<dbReference type="PANTHER" id="PTHR31038">
    <property type="entry name" value="EXPRESSED PROTEIN-RELATED"/>
    <property type="match status" value="1"/>
</dbReference>
<evidence type="ECO:0000256" key="5">
    <source>
        <dbReference type="ARBA" id="ARBA00022640"/>
    </source>
</evidence>
<comment type="similarity">
    <text evidence="3">Belongs to the RETICULATA family.</text>
</comment>
<protein>
    <submittedName>
        <fullName evidence="12">Uncharacterized protein</fullName>
    </submittedName>
</protein>
<accession>A0A830HN86</accession>
<evidence type="ECO:0000256" key="6">
    <source>
        <dbReference type="ARBA" id="ARBA00022692"/>
    </source>
</evidence>
<comment type="caution">
    <text evidence="12">The sequence shown here is derived from an EMBL/GenBank/DDBJ whole genome shotgun (WGS) entry which is preliminary data.</text>
</comment>
<evidence type="ECO:0000256" key="4">
    <source>
        <dbReference type="ARBA" id="ARBA00022528"/>
    </source>
</evidence>
<evidence type="ECO:0000256" key="9">
    <source>
        <dbReference type="ARBA" id="ARBA00023136"/>
    </source>
</evidence>
<dbReference type="GO" id="GO:0099402">
    <property type="term" value="P:plant organ development"/>
    <property type="evidence" value="ECO:0007669"/>
    <property type="project" value="TreeGrafter"/>
</dbReference>
<keyword evidence="6 11" id="KW-0812">Transmembrane</keyword>
<evidence type="ECO:0000256" key="7">
    <source>
        <dbReference type="ARBA" id="ARBA00022946"/>
    </source>
</evidence>